<dbReference type="InterPro" id="IPR004330">
    <property type="entry name" value="FAR1_DNA_bnd_dom"/>
</dbReference>
<dbReference type="EMBL" id="WHWC01000017">
    <property type="protein sequence ID" value="KAG8366141.1"/>
    <property type="molecule type" value="Genomic_DNA"/>
</dbReference>
<reference evidence="2" key="1">
    <citation type="submission" date="2019-10" db="EMBL/GenBank/DDBJ databases">
        <authorList>
            <person name="Zhang R."/>
            <person name="Pan Y."/>
            <person name="Wang J."/>
            <person name="Ma R."/>
            <person name="Yu S."/>
        </authorList>
    </citation>
    <scope>NUCLEOTIDE SEQUENCE</scope>
    <source>
        <strain evidence="2">LA-IB0</strain>
        <tissue evidence="2">Leaf</tissue>
    </source>
</reference>
<accession>A0AAV6W6R4</accession>
<comment type="caution">
    <text evidence="2">The sequence shown here is derived from an EMBL/GenBank/DDBJ whole genome shotgun (WGS) entry which is preliminary data.</text>
</comment>
<proteinExistence type="predicted"/>
<name>A0AAV6W6R4_9LAMI</name>
<dbReference type="PANTHER" id="PTHR46328">
    <property type="entry name" value="FAR-RED IMPAIRED RESPONSIVE (FAR1) FAMILY PROTEIN-RELATED"/>
    <property type="match status" value="1"/>
</dbReference>
<gene>
    <name evidence="2" type="ORF">BUALT_Bualt17G0045100</name>
</gene>
<evidence type="ECO:0000313" key="3">
    <source>
        <dbReference type="Proteomes" id="UP000826271"/>
    </source>
</evidence>
<evidence type="ECO:0000313" key="2">
    <source>
        <dbReference type="EMBL" id="KAG8366141.1"/>
    </source>
</evidence>
<feature type="domain" description="FAR1" evidence="1">
    <location>
        <begin position="79"/>
        <end position="149"/>
    </location>
</feature>
<organism evidence="2 3">
    <name type="scientific">Buddleja alternifolia</name>
    <dbReference type="NCBI Taxonomy" id="168488"/>
    <lineage>
        <taxon>Eukaryota</taxon>
        <taxon>Viridiplantae</taxon>
        <taxon>Streptophyta</taxon>
        <taxon>Embryophyta</taxon>
        <taxon>Tracheophyta</taxon>
        <taxon>Spermatophyta</taxon>
        <taxon>Magnoliopsida</taxon>
        <taxon>eudicotyledons</taxon>
        <taxon>Gunneridae</taxon>
        <taxon>Pentapetalae</taxon>
        <taxon>asterids</taxon>
        <taxon>lamiids</taxon>
        <taxon>Lamiales</taxon>
        <taxon>Scrophulariaceae</taxon>
        <taxon>Buddlejeae</taxon>
        <taxon>Buddleja</taxon>
    </lineage>
</organism>
<dbReference type="Pfam" id="PF03101">
    <property type="entry name" value="FAR1"/>
    <property type="match status" value="1"/>
</dbReference>
<keyword evidence="3" id="KW-1185">Reference proteome</keyword>
<evidence type="ECO:0000259" key="1">
    <source>
        <dbReference type="Pfam" id="PF03101"/>
    </source>
</evidence>
<sequence length="150" mass="17361">MKIYLFFEGSELKVKDKMLFHNEQTAYPDPLYNGDEDIVCLHSTEEVNRDETPLDFEIAELEKKLTVHIAQSEDEAYALYQDYANLVGFSVRKGKQYYINGTKVIRSKTYLCSKEGVQDERSRSKGTRTQHNSRTQCKAMITFDVDKDGL</sequence>
<dbReference type="PANTHER" id="PTHR46328:SF44">
    <property type="entry name" value="FAR1 DOMAIN-CONTAINING PROTEIN"/>
    <property type="match status" value="1"/>
</dbReference>
<dbReference type="Proteomes" id="UP000826271">
    <property type="component" value="Unassembled WGS sequence"/>
</dbReference>
<dbReference type="AlphaFoldDB" id="A0AAV6W6R4"/>
<protein>
    <recommendedName>
        <fullName evidence="1">FAR1 domain-containing protein</fullName>
    </recommendedName>
</protein>